<evidence type="ECO:0000313" key="4">
    <source>
        <dbReference type="Proteomes" id="UP000000719"/>
    </source>
</evidence>
<reference evidence="3 4" key="1">
    <citation type="journal article" date="2009" name="PLoS ONE">
        <title>Genome analysis of the anaerobic thermohalophilic bacterium Halothermothrix orenii.</title>
        <authorList>
            <person name="Mavromatis K."/>
            <person name="Ivanova N."/>
            <person name="Anderson I."/>
            <person name="Lykidis A."/>
            <person name="Hooper S.D."/>
            <person name="Sun H."/>
            <person name="Kunin V."/>
            <person name="Lapidus A."/>
            <person name="Hugenholtz P."/>
            <person name="Patel B."/>
            <person name="Kyrpides N.C."/>
        </authorList>
    </citation>
    <scope>NUCLEOTIDE SEQUENCE [LARGE SCALE GENOMIC DNA]</scope>
    <source>
        <strain evidence="4">H 168 / OCM 544 / DSM 9562</strain>
    </source>
</reference>
<dbReference type="InterPro" id="IPR007060">
    <property type="entry name" value="FtsL/DivIC"/>
</dbReference>
<dbReference type="EMBL" id="CP001098">
    <property type="protein sequence ID" value="ACL69658.1"/>
    <property type="molecule type" value="Genomic_DNA"/>
</dbReference>
<sequence length="155" mass="18068">MLQTSYKYDYNYNNLKNEDKKSKNNRSVTRVVFTYLIVIIIMGTCIVAYLSQTLTITHLSYKVNELQNELQKIDKENHELSLELARATSLSKIEKIARNELHMVEPEKTEIIVLNNNDTDISNKNKNSDRDKIFFLHFIDKIIDRIGTVKAGSRK</sequence>
<organism evidence="3 4">
    <name type="scientific">Halothermothrix orenii (strain H 168 / OCM 544 / DSM 9562)</name>
    <dbReference type="NCBI Taxonomy" id="373903"/>
    <lineage>
        <taxon>Bacteria</taxon>
        <taxon>Bacillati</taxon>
        <taxon>Bacillota</taxon>
        <taxon>Clostridia</taxon>
        <taxon>Halanaerobiales</taxon>
        <taxon>Halothermotrichaceae</taxon>
        <taxon>Halothermothrix</taxon>
    </lineage>
</organism>
<evidence type="ECO:0000256" key="1">
    <source>
        <dbReference type="SAM" id="Coils"/>
    </source>
</evidence>
<dbReference type="eggNOG" id="COG2919">
    <property type="taxonomic scope" value="Bacteria"/>
</dbReference>
<dbReference type="STRING" id="373903.Hore_09020"/>
<dbReference type="KEGG" id="hor:Hore_09020"/>
<keyword evidence="2" id="KW-1133">Transmembrane helix</keyword>
<dbReference type="AlphaFoldDB" id="B8CWI9"/>
<evidence type="ECO:0000313" key="3">
    <source>
        <dbReference type="EMBL" id="ACL69658.1"/>
    </source>
</evidence>
<name>B8CWI9_HALOH</name>
<protein>
    <submittedName>
        <fullName evidence="3">Septum formation initiator</fullName>
    </submittedName>
</protein>
<keyword evidence="1" id="KW-0175">Coiled coil</keyword>
<evidence type="ECO:0000256" key="2">
    <source>
        <dbReference type="SAM" id="Phobius"/>
    </source>
</evidence>
<gene>
    <name evidence="3" type="ordered locus">Hore_09020</name>
</gene>
<keyword evidence="2" id="KW-0812">Transmembrane</keyword>
<feature type="transmembrane region" description="Helical" evidence="2">
    <location>
        <begin position="31"/>
        <end position="50"/>
    </location>
</feature>
<dbReference type="Proteomes" id="UP000000719">
    <property type="component" value="Chromosome"/>
</dbReference>
<dbReference type="Pfam" id="PF04977">
    <property type="entry name" value="DivIC"/>
    <property type="match status" value="1"/>
</dbReference>
<accession>B8CWI9</accession>
<dbReference type="HOGENOM" id="CLU_1693062_0_0_9"/>
<keyword evidence="4" id="KW-1185">Reference proteome</keyword>
<feature type="coiled-coil region" evidence="1">
    <location>
        <begin position="56"/>
        <end position="90"/>
    </location>
</feature>
<keyword evidence="2" id="KW-0472">Membrane</keyword>
<proteinExistence type="predicted"/>